<feature type="transmembrane region" description="Helical" evidence="7">
    <location>
        <begin position="49"/>
        <end position="80"/>
    </location>
</feature>
<keyword evidence="5 7" id="KW-1133">Transmembrane helix</keyword>
<dbReference type="PANTHER" id="PTHR30151:SF20">
    <property type="entry name" value="ABC TRANSPORTER PERMEASE PROTEIN HI_0355-RELATED"/>
    <property type="match status" value="1"/>
</dbReference>
<reference evidence="9" key="2">
    <citation type="submission" date="2014-03" db="EMBL/GenBank/DDBJ databases">
        <title>Candidatus Competibacter-lineage genomes retrieved from metagenomes reveal functional metabolic diversity.</title>
        <authorList>
            <person name="McIlroy S.J."/>
            <person name="Albertsen M."/>
            <person name="Andresen E.K."/>
            <person name="Saunders A.M."/>
            <person name="Kristiansen R."/>
            <person name="Stokholm-Bjerregaard M."/>
            <person name="Nielsen K.L."/>
            <person name="Nielsen P.H."/>
        </authorList>
    </citation>
    <scope>NUCLEOTIDE SEQUENCE</scope>
    <source>
        <strain evidence="9">Run_A_D11</strain>
    </source>
</reference>
<reference evidence="9" key="1">
    <citation type="submission" date="2013-07" db="EMBL/GenBank/DDBJ databases">
        <authorList>
            <person name="McIlroy S."/>
        </authorList>
    </citation>
    <scope>NUCLEOTIDE SEQUENCE [LARGE SCALE GENOMIC DNA]</scope>
    <source>
        <strain evidence="9">Run_A_D11</strain>
    </source>
</reference>
<comment type="similarity">
    <text evidence="7">Belongs to the binding-protein-dependent transport system permease family.</text>
</comment>
<evidence type="ECO:0000256" key="3">
    <source>
        <dbReference type="ARBA" id="ARBA00022475"/>
    </source>
</evidence>
<dbReference type="AlphaFoldDB" id="W6M6Y6"/>
<gene>
    <name evidence="9" type="ORF">BN873_150258</name>
</gene>
<dbReference type="PANTHER" id="PTHR30151">
    <property type="entry name" value="ALKANE SULFONATE ABC TRANSPORTER-RELATED, MEMBRANE SUBUNIT"/>
    <property type="match status" value="1"/>
</dbReference>
<keyword evidence="2 7" id="KW-0813">Transport</keyword>
<feature type="transmembrane region" description="Helical" evidence="7">
    <location>
        <begin position="184"/>
        <end position="208"/>
    </location>
</feature>
<evidence type="ECO:0000256" key="5">
    <source>
        <dbReference type="ARBA" id="ARBA00022989"/>
    </source>
</evidence>
<keyword evidence="6 7" id="KW-0472">Membrane</keyword>
<dbReference type="Gene3D" id="1.10.3720.10">
    <property type="entry name" value="MetI-like"/>
    <property type="match status" value="1"/>
</dbReference>
<feature type="transmembrane region" description="Helical" evidence="7">
    <location>
        <begin position="87"/>
        <end position="113"/>
    </location>
</feature>
<dbReference type="EMBL" id="CBTJ020000020">
    <property type="protein sequence ID" value="CDI01470.1"/>
    <property type="molecule type" value="Genomic_DNA"/>
</dbReference>
<dbReference type="OrthoDB" id="8138334at2"/>
<keyword evidence="10" id="KW-1185">Reference proteome</keyword>
<proteinExistence type="inferred from homology"/>
<organism evidence="9 10">
    <name type="scientific">Candidatus Competibacter denitrificans Run_A_D11</name>
    <dbReference type="NCBI Taxonomy" id="1400863"/>
    <lineage>
        <taxon>Bacteria</taxon>
        <taxon>Pseudomonadati</taxon>
        <taxon>Pseudomonadota</taxon>
        <taxon>Gammaproteobacteria</taxon>
        <taxon>Candidatus Competibacteraceae</taxon>
        <taxon>Candidatus Competibacter</taxon>
    </lineage>
</organism>
<feature type="domain" description="ABC transmembrane type-1" evidence="8">
    <location>
        <begin position="49"/>
        <end position="239"/>
    </location>
</feature>
<name>W6M6Y6_9GAMM</name>
<keyword evidence="4 7" id="KW-0812">Transmembrane</keyword>
<comment type="subcellular location">
    <subcellularLocation>
        <location evidence="1 7">Cell membrane</location>
        <topology evidence="1 7">Multi-pass membrane protein</topology>
    </subcellularLocation>
</comment>
<dbReference type="RefSeq" id="WP_048670609.1">
    <property type="nucleotide sequence ID" value="NZ_CBTJ020000020.1"/>
</dbReference>
<dbReference type="GO" id="GO:0055085">
    <property type="term" value="P:transmembrane transport"/>
    <property type="evidence" value="ECO:0007669"/>
    <property type="project" value="InterPro"/>
</dbReference>
<evidence type="ECO:0000256" key="6">
    <source>
        <dbReference type="ARBA" id="ARBA00023136"/>
    </source>
</evidence>
<protein>
    <submittedName>
        <fullName evidence="9">ABC transporter permease protein HI_0355</fullName>
    </submittedName>
</protein>
<sequence>MKSLGRLLSTLAGLLALWQVIVTFGELPPYILPDPLAVISVLWKDSGPLLYHAGVTGLEIILGMVFGTLLGCASALLLSYSQHARRWLLPMLIASQAIPVFAIAPLLVLWLGYGMGSKIAMSMLIIYFPVTANFYDGLRHTPRGWLDLARVMLPGSQPGSHRWAILRHIAIPAALPALASGLRVAAAVAPIGAVLGEWVGSSAGLGYLMLHANSRMQVSLMFAALFVLAALAVLLYFFVDAGLRRLLPWHPITPTTDPETY</sequence>
<dbReference type="SUPFAM" id="SSF161098">
    <property type="entry name" value="MetI-like"/>
    <property type="match status" value="1"/>
</dbReference>
<evidence type="ECO:0000313" key="9">
    <source>
        <dbReference type="EMBL" id="CDI01470.1"/>
    </source>
</evidence>
<dbReference type="Pfam" id="PF00528">
    <property type="entry name" value="BPD_transp_1"/>
    <property type="match status" value="1"/>
</dbReference>
<dbReference type="Proteomes" id="UP000035760">
    <property type="component" value="Unassembled WGS sequence"/>
</dbReference>
<comment type="caution">
    <text evidence="9">The sequence shown here is derived from an EMBL/GenBank/DDBJ whole genome shotgun (WGS) entry which is preliminary data.</text>
</comment>
<dbReference type="STRING" id="1400863.BN873_150258"/>
<evidence type="ECO:0000313" key="10">
    <source>
        <dbReference type="Proteomes" id="UP000035760"/>
    </source>
</evidence>
<evidence type="ECO:0000256" key="1">
    <source>
        <dbReference type="ARBA" id="ARBA00004651"/>
    </source>
</evidence>
<accession>W6M6Y6</accession>
<dbReference type="CDD" id="cd06261">
    <property type="entry name" value="TM_PBP2"/>
    <property type="match status" value="1"/>
</dbReference>
<evidence type="ECO:0000256" key="4">
    <source>
        <dbReference type="ARBA" id="ARBA00022692"/>
    </source>
</evidence>
<dbReference type="InterPro" id="IPR000515">
    <property type="entry name" value="MetI-like"/>
</dbReference>
<dbReference type="GO" id="GO:0005886">
    <property type="term" value="C:plasma membrane"/>
    <property type="evidence" value="ECO:0007669"/>
    <property type="project" value="UniProtKB-SubCell"/>
</dbReference>
<evidence type="ECO:0000256" key="7">
    <source>
        <dbReference type="RuleBase" id="RU363032"/>
    </source>
</evidence>
<dbReference type="InterPro" id="IPR035906">
    <property type="entry name" value="MetI-like_sf"/>
</dbReference>
<feature type="transmembrane region" description="Helical" evidence="7">
    <location>
        <begin position="119"/>
        <end position="138"/>
    </location>
</feature>
<keyword evidence="3" id="KW-1003">Cell membrane</keyword>
<evidence type="ECO:0000259" key="8">
    <source>
        <dbReference type="PROSITE" id="PS50928"/>
    </source>
</evidence>
<feature type="transmembrane region" description="Helical" evidence="7">
    <location>
        <begin position="220"/>
        <end position="239"/>
    </location>
</feature>
<evidence type="ECO:0000256" key="2">
    <source>
        <dbReference type="ARBA" id="ARBA00022448"/>
    </source>
</evidence>
<dbReference type="PROSITE" id="PS50928">
    <property type="entry name" value="ABC_TM1"/>
    <property type="match status" value="1"/>
</dbReference>